<dbReference type="Pfam" id="PF12796">
    <property type="entry name" value="Ank_2"/>
    <property type="match status" value="2"/>
</dbReference>
<feature type="repeat" description="ANK" evidence="3">
    <location>
        <begin position="588"/>
        <end position="631"/>
    </location>
</feature>
<dbReference type="Proteomes" id="UP000014074">
    <property type="component" value="Unassembled WGS sequence"/>
</dbReference>
<protein>
    <submittedName>
        <fullName evidence="5">Putative ankyrin repeat protein</fullName>
    </submittedName>
</protein>
<keyword evidence="1" id="KW-0677">Repeat</keyword>
<dbReference type="SUPFAM" id="SSF48403">
    <property type="entry name" value="Ankyrin repeat"/>
    <property type="match status" value="2"/>
</dbReference>
<dbReference type="InterPro" id="IPR050663">
    <property type="entry name" value="Ankyrin-SOCS_Box"/>
</dbReference>
<proteinExistence type="predicted"/>
<evidence type="ECO:0000313" key="6">
    <source>
        <dbReference type="Proteomes" id="UP000014074"/>
    </source>
</evidence>
<dbReference type="AlphaFoldDB" id="R8BDT0"/>
<dbReference type="PANTHER" id="PTHR24193">
    <property type="entry name" value="ANKYRIN REPEAT PROTEIN"/>
    <property type="match status" value="1"/>
</dbReference>
<keyword evidence="6" id="KW-1185">Reference proteome</keyword>
<evidence type="ECO:0000256" key="4">
    <source>
        <dbReference type="SAM" id="MobiDB-lite"/>
    </source>
</evidence>
<sequence>MAPFTQLPAELVILIANLLELPDQLSFTATSHYFHNIVNHVVYEDNVKHGGASSFFWGAENGVIGTLKAGLAAGVDINASVWPQLDSSSDGDSSSDENVDESEEAKAPKKSATALHVAAKHARRDAVEWLLDNGADINAPSYKYCNCLRMHWRKYFTPRSERPTWTPLFMALNHTDTAVAELLIFRGARLDNLNVSRDEKITALQVAAANGHTSIVKLLALDVNLDINERDYRQNTALHYASQFWGQGETDLFKSSAIPKLLSLGGDIEAENQDGHTPLLHACWMGNYRAASLFVRAGANPNPHRLIPDFTGVQPLYFCVQSKARIATHCDRVPSQAKSEWEDARIELLKSLIDAGADIEARVTESGHSYRGSTALMYAAQYAGHRAVQVLLDAGANFNEQNSGGETALLLWLRGDEIHDASDTTAELLIKAGARIDFTDHVGVDALSWAVTQYDPDDPAAADGTWSKKIVLRSMLEIITARNVSDARLRREMSKCARTGKAAQLSLLLNCLDWLFNVTEGDIRTLTDDIFNQPMTMDRQPTLDIIMNYGPRPESTEALLLRAFSKQDQGLALALIQRGVDVDMRLWANRTLLHAACDWSEPEGMAQTGKEAVQLVEALLERGAEVDVFDDELRTPLSMAIINNNKVVANALMREVADPYLVPPDDILEELYPDEDERLCAKKSYQTSFDLAIRHDRFEILDNMCSRFALPDMPPRSRKTYLHRAVEDYRMFKLLLSKGADPNGGEWCLDPPLVSGLRYMRDTPSPDDVAVRMAVKMQLLLEHGADIYRKGRGGVDAVDILGDIVSAKRCKANPIDLVELKALSELMLKNHEMSEKTEDESARKERLLKLISDI</sequence>
<dbReference type="Gene3D" id="1.25.40.20">
    <property type="entry name" value="Ankyrin repeat-containing domain"/>
    <property type="match status" value="4"/>
</dbReference>
<dbReference type="PROSITE" id="PS50088">
    <property type="entry name" value="ANK_REPEAT"/>
    <property type="match status" value="4"/>
</dbReference>
<reference evidence="6" key="1">
    <citation type="journal article" date="2013" name="Genome Announc.">
        <title>Draft genome sequence of the ascomycete Phaeoacremonium aleophilum strain UCR-PA7, a causal agent of the esca disease complex in grapevines.</title>
        <authorList>
            <person name="Blanco-Ulate B."/>
            <person name="Rolshausen P."/>
            <person name="Cantu D."/>
        </authorList>
    </citation>
    <scope>NUCLEOTIDE SEQUENCE [LARGE SCALE GENOMIC DNA]</scope>
    <source>
        <strain evidence="6">UCR-PA7</strain>
    </source>
</reference>
<evidence type="ECO:0000256" key="1">
    <source>
        <dbReference type="ARBA" id="ARBA00022737"/>
    </source>
</evidence>
<feature type="region of interest" description="Disordered" evidence="4">
    <location>
        <begin position="84"/>
        <end position="112"/>
    </location>
</feature>
<dbReference type="GO" id="GO:0045944">
    <property type="term" value="P:positive regulation of transcription by RNA polymerase II"/>
    <property type="evidence" value="ECO:0007669"/>
    <property type="project" value="TreeGrafter"/>
</dbReference>
<evidence type="ECO:0000256" key="3">
    <source>
        <dbReference type="PROSITE-ProRule" id="PRU00023"/>
    </source>
</evidence>
<gene>
    <name evidence="5" type="ORF">UCRPA7_7055</name>
</gene>
<dbReference type="EMBL" id="KB933264">
    <property type="protein sequence ID" value="EON97459.1"/>
    <property type="molecule type" value="Genomic_DNA"/>
</dbReference>
<dbReference type="InterPro" id="IPR002110">
    <property type="entry name" value="Ankyrin_rpt"/>
</dbReference>
<evidence type="ECO:0000313" key="5">
    <source>
        <dbReference type="EMBL" id="EON97459.1"/>
    </source>
</evidence>
<dbReference type="OrthoDB" id="341259at2759"/>
<dbReference type="InterPro" id="IPR036770">
    <property type="entry name" value="Ankyrin_rpt-contain_sf"/>
</dbReference>
<dbReference type="GO" id="GO:0000976">
    <property type="term" value="F:transcription cis-regulatory region binding"/>
    <property type="evidence" value="ECO:0007669"/>
    <property type="project" value="TreeGrafter"/>
</dbReference>
<dbReference type="PROSITE" id="PS50297">
    <property type="entry name" value="ANK_REP_REGION"/>
    <property type="match status" value="3"/>
</dbReference>
<dbReference type="RefSeq" id="XP_007917781.1">
    <property type="nucleotide sequence ID" value="XM_007919590.1"/>
</dbReference>
<feature type="repeat" description="ANK" evidence="3">
    <location>
        <begin position="371"/>
        <end position="403"/>
    </location>
</feature>
<name>R8BDT0_PHAM7</name>
<dbReference type="eggNOG" id="KOG4177">
    <property type="taxonomic scope" value="Eukaryota"/>
</dbReference>
<feature type="repeat" description="ANK" evidence="3">
    <location>
        <begin position="274"/>
        <end position="302"/>
    </location>
</feature>
<organism evidence="5 6">
    <name type="scientific">Phaeoacremonium minimum (strain UCR-PA7)</name>
    <name type="common">Esca disease fungus</name>
    <name type="synonym">Togninia minima</name>
    <dbReference type="NCBI Taxonomy" id="1286976"/>
    <lineage>
        <taxon>Eukaryota</taxon>
        <taxon>Fungi</taxon>
        <taxon>Dikarya</taxon>
        <taxon>Ascomycota</taxon>
        <taxon>Pezizomycotina</taxon>
        <taxon>Sordariomycetes</taxon>
        <taxon>Sordariomycetidae</taxon>
        <taxon>Togniniales</taxon>
        <taxon>Togniniaceae</taxon>
        <taxon>Phaeoacremonium</taxon>
    </lineage>
</organism>
<dbReference type="KEGG" id="tmn:UCRPA7_7055"/>
<dbReference type="HOGENOM" id="CLU_332602_0_0_1"/>
<dbReference type="GeneID" id="19327777"/>
<evidence type="ECO:0000256" key="2">
    <source>
        <dbReference type="ARBA" id="ARBA00023043"/>
    </source>
</evidence>
<dbReference type="PANTHER" id="PTHR24193:SF121">
    <property type="entry name" value="ADA2A-CONTAINING COMPLEX COMPONENT 3, ISOFORM D"/>
    <property type="match status" value="1"/>
</dbReference>
<dbReference type="Pfam" id="PF13606">
    <property type="entry name" value="Ank_3"/>
    <property type="match status" value="1"/>
</dbReference>
<accession>R8BDT0</accession>
<dbReference type="SMART" id="SM00248">
    <property type="entry name" value="ANK"/>
    <property type="match status" value="13"/>
</dbReference>
<dbReference type="Pfam" id="PF00023">
    <property type="entry name" value="Ank"/>
    <property type="match status" value="1"/>
</dbReference>
<keyword evidence="2 3" id="KW-0040">ANK repeat</keyword>
<dbReference type="GO" id="GO:0005634">
    <property type="term" value="C:nucleus"/>
    <property type="evidence" value="ECO:0007669"/>
    <property type="project" value="TreeGrafter"/>
</dbReference>
<feature type="repeat" description="ANK" evidence="3">
    <location>
        <begin position="110"/>
        <end position="142"/>
    </location>
</feature>
<feature type="compositionally biased region" description="Acidic residues" evidence="4">
    <location>
        <begin position="93"/>
        <end position="103"/>
    </location>
</feature>